<keyword evidence="3" id="KW-0010">Activator</keyword>
<accession>A0ABW3LF00</accession>
<feature type="domain" description="Cyclic nucleotide-binding" evidence="5">
    <location>
        <begin position="34"/>
        <end position="133"/>
    </location>
</feature>
<evidence type="ECO:0000259" key="5">
    <source>
        <dbReference type="PROSITE" id="PS50042"/>
    </source>
</evidence>
<dbReference type="SUPFAM" id="SSF51206">
    <property type="entry name" value="cAMP-binding domain-like"/>
    <property type="match status" value="1"/>
</dbReference>
<comment type="caution">
    <text evidence="7">The sequence shown here is derived from an EMBL/GenBank/DDBJ whole genome shotgun (WGS) entry which is preliminary data.</text>
</comment>
<dbReference type="InterPro" id="IPR050397">
    <property type="entry name" value="Env_Response_Regulators"/>
</dbReference>
<dbReference type="InterPro" id="IPR012318">
    <property type="entry name" value="HTH_CRP"/>
</dbReference>
<reference evidence="8" key="1">
    <citation type="journal article" date="2019" name="Int. J. Syst. Evol. Microbiol.">
        <title>The Global Catalogue of Microorganisms (GCM) 10K type strain sequencing project: providing services to taxonomists for standard genome sequencing and annotation.</title>
        <authorList>
            <consortium name="The Broad Institute Genomics Platform"/>
            <consortium name="The Broad Institute Genome Sequencing Center for Infectious Disease"/>
            <person name="Wu L."/>
            <person name="Ma J."/>
        </authorList>
    </citation>
    <scope>NUCLEOTIDE SEQUENCE [LARGE SCALE GENOMIC DNA]</scope>
    <source>
        <strain evidence="8">CCUG 56756</strain>
    </source>
</reference>
<keyword evidence="8" id="KW-1185">Reference proteome</keyword>
<evidence type="ECO:0000313" key="8">
    <source>
        <dbReference type="Proteomes" id="UP001597109"/>
    </source>
</evidence>
<evidence type="ECO:0000256" key="4">
    <source>
        <dbReference type="ARBA" id="ARBA00023163"/>
    </source>
</evidence>
<sequence length="229" mass="26517">MSHSETAFSFINPWLENLNYDWESLYQVGIPISFLKNETIFNQNDEGDYIYIVRKGRVRLSLISQNGEEKALAIIGVNGLLGECSLNSEMKYATNAISASKCDLVKVERQDFINHIHSHPETYDHLLNLITKKYQLLCMQSMELSYTKAFTRVCATFIHLAKEYGQSVEEKEIKLTISFTHQEMANLLGMTRVTIANNIKWLLNESYIRKEGRHYIIKDLDALIELSYY</sequence>
<dbReference type="CDD" id="cd00038">
    <property type="entry name" value="CAP_ED"/>
    <property type="match status" value="1"/>
</dbReference>
<dbReference type="InterPro" id="IPR014710">
    <property type="entry name" value="RmlC-like_jellyroll"/>
</dbReference>
<feature type="domain" description="HTH crp-type" evidence="6">
    <location>
        <begin position="147"/>
        <end position="221"/>
    </location>
</feature>
<dbReference type="EMBL" id="JBHTKI010000012">
    <property type="protein sequence ID" value="MFD1031697.1"/>
    <property type="molecule type" value="Genomic_DNA"/>
</dbReference>
<evidence type="ECO:0000256" key="3">
    <source>
        <dbReference type="ARBA" id="ARBA00023159"/>
    </source>
</evidence>
<dbReference type="PANTHER" id="PTHR24567">
    <property type="entry name" value="CRP FAMILY TRANSCRIPTIONAL REGULATORY PROTEIN"/>
    <property type="match status" value="1"/>
</dbReference>
<dbReference type="SMART" id="SM00100">
    <property type="entry name" value="cNMP"/>
    <property type="match status" value="1"/>
</dbReference>
<evidence type="ECO:0000313" key="7">
    <source>
        <dbReference type="EMBL" id="MFD1031697.1"/>
    </source>
</evidence>
<gene>
    <name evidence="7" type="ORF">ACFQ1X_09680</name>
</gene>
<dbReference type="InterPro" id="IPR018490">
    <property type="entry name" value="cNMP-bd_dom_sf"/>
</dbReference>
<dbReference type="Pfam" id="PF13545">
    <property type="entry name" value="HTH_Crp_2"/>
    <property type="match status" value="1"/>
</dbReference>
<evidence type="ECO:0000256" key="1">
    <source>
        <dbReference type="ARBA" id="ARBA00023015"/>
    </source>
</evidence>
<dbReference type="InterPro" id="IPR036390">
    <property type="entry name" value="WH_DNA-bd_sf"/>
</dbReference>
<protein>
    <submittedName>
        <fullName evidence="7">Crp/Fnr family transcriptional regulator</fullName>
    </submittedName>
</protein>
<dbReference type="Proteomes" id="UP001597109">
    <property type="component" value="Unassembled WGS sequence"/>
</dbReference>
<evidence type="ECO:0000259" key="6">
    <source>
        <dbReference type="PROSITE" id="PS51063"/>
    </source>
</evidence>
<keyword evidence="2" id="KW-0238">DNA-binding</keyword>
<dbReference type="PROSITE" id="PS50042">
    <property type="entry name" value="CNMP_BINDING_3"/>
    <property type="match status" value="1"/>
</dbReference>
<keyword evidence="1" id="KW-0805">Transcription regulation</keyword>
<name>A0ABW3LF00_9BACL</name>
<dbReference type="Gene3D" id="2.60.120.10">
    <property type="entry name" value="Jelly Rolls"/>
    <property type="match status" value="1"/>
</dbReference>
<dbReference type="PANTHER" id="PTHR24567:SF26">
    <property type="entry name" value="REGULATORY PROTEIN YEIL"/>
    <property type="match status" value="1"/>
</dbReference>
<dbReference type="InterPro" id="IPR000595">
    <property type="entry name" value="cNMP-bd_dom"/>
</dbReference>
<organism evidence="7 8">
    <name type="scientific">Metaplanococcus flavidus</name>
    <dbReference type="NCBI Taxonomy" id="569883"/>
    <lineage>
        <taxon>Bacteria</taxon>
        <taxon>Bacillati</taxon>
        <taxon>Bacillota</taxon>
        <taxon>Bacilli</taxon>
        <taxon>Bacillales</taxon>
        <taxon>Caryophanaceae</taxon>
        <taxon>Metaplanococcus</taxon>
    </lineage>
</organism>
<dbReference type="RefSeq" id="WP_379082303.1">
    <property type="nucleotide sequence ID" value="NZ_JBHTKI010000012.1"/>
</dbReference>
<dbReference type="Pfam" id="PF00027">
    <property type="entry name" value="cNMP_binding"/>
    <property type="match status" value="1"/>
</dbReference>
<dbReference type="SUPFAM" id="SSF46785">
    <property type="entry name" value="Winged helix' DNA-binding domain"/>
    <property type="match status" value="1"/>
</dbReference>
<dbReference type="Gene3D" id="1.10.10.10">
    <property type="entry name" value="Winged helix-like DNA-binding domain superfamily/Winged helix DNA-binding domain"/>
    <property type="match status" value="1"/>
</dbReference>
<dbReference type="SMART" id="SM00419">
    <property type="entry name" value="HTH_CRP"/>
    <property type="match status" value="1"/>
</dbReference>
<evidence type="ECO:0000256" key="2">
    <source>
        <dbReference type="ARBA" id="ARBA00023125"/>
    </source>
</evidence>
<dbReference type="PROSITE" id="PS51063">
    <property type="entry name" value="HTH_CRP_2"/>
    <property type="match status" value="1"/>
</dbReference>
<proteinExistence type="predicted"/>
<keyword evidence="4" id="KW-0804">Transcription</keyword>
<dbReference type="InterPro" id="IPR036388">
    <property type="entry name" value="WH-like_DNA-bd_sf"/>
</dbReference>